<evidence type="ECO:0000313" key="1">
    <source>
        <dbReference type="EMBL" id="KAJ8674142.1"/>
    </source>
</evidence>
<gene>
    <name evidence="1" type="ORF">QAD02_005404</name>
</gene>
<organism evidence="1 2">
    <name type="scientific">Eretmocerus hayati</name>
    <dbReference type="NCBI Taxonomy" id="131215"/>
    <lineage>
        <taxon>Eukaryota</taxon>
        <taxon>Metazoa</taxon>
        <taxon>Ecdysozoa</taxon>
        <taxon>Arthropoda</taxon>
        <taxon>Hexapoda</taxon>
        <taxon>Insecta</taxon>
        <taxon>Pterygota</taxon>
        <taxon>Neoptera</taxon>
        <taxon>Endopterygota</taxon>
        <taxon>Hymenoptera</taxon>
        <taxon>Apocrita</taxon>
        <taxon>Proctotrupomorpha</taxon>
        <taxon>Chalcidoidea</taxon>
        <taxon>Aphelinidae</taxon>
        <taxon>Aphelininae</taxon>
        <taxon>Eretmocerus</taxon>
    </lineage>
</organism>
<evidence type="ECO:0000313" key="2">
    <source>
        <dbReference type="Proteomes" id="UP001239111"/>
    </source>
</evidence>
<comment type="caution">
    <text evidence="1">The sequence shown here is derived from an EMBL/GenBank/DDBJ whole genome shotgun (WGS) entry which is preliminary data.</text>
</comment>
<sequence>MNNVLQALYHLRLFVTWLLNDPDHGVEPDRMSNGYHSLSIHDSILISHHGGSEEDKREISYSPDRVRLGRGREFPPGAGMENLGNTCYMNNVLQALYHLRPFVNWLLNDPDHGAEPDRMSKGYYSLLIQ</sequence>
<dbReference type="EMBL" id="CM056743">
    <property type="protein sequence ID" value="KAJ8674142.1"/>
    <property type="molecule type" value="Genomic_DNA"/>
</dbReference>
<reference evidence="1" key="1">
    <citation type="submission" date="2023-04" db="EMBL/GenBank/DDBJ databases">
        <title>A chromosome-level genome assembly of the parasitoid wasp Eretmocerus hayati.</title>
        <authorList>
            <person name="Zhong Y."/>
            <person name="Liu S."/>
            <person name="Liu Y."/>
        </authorList>
    </citation>
    <scope>NUCLEOTIDE SEQUENCE</scope>
    <source>
        <strain evidence="1">ZJU_SS_LIU_2023</strain>
    </source>
</reference>
<name>A0ACC2NV87_9HYME</name>
<keyword evidence="2" id="KW-1185">Reference proteome</keyword>
<accession>A0ACC2NV87</accession>
<protein>
    <submittedName>
        <fullName evidence="1">Uncharacterized protein</fullName>
    </submittedName>
</protein>
<proteinExistence type="predicted"/>
<dbReference type="Proteomes" id="UP001239111">
    <property type="component" value="Chromosome 3"/>
</dbReference>